<dbReference type="Pfam" id="PF00379">
    <property type="entry name" value="Chitin_bind_4"/>
    <property type="match status" value="1"/>
</dbReference>
<dbReference type="PROSITE" id="PS51155">
    <property type="entry name" value="CHIT_BIND_RR_2"/>
    <property type="match status" value="1"/>
</dbReference>
<name>A0A1B6I6J5_9HEMI</name>
<evidence type="ECO:0000256" key="1">
    <source>
        <dbReference type="ARBA" id="ARBA00022460"/>
    </source>
</evidence>
<evidence type="ECO:0000256" key="3">
    <source>
        <dbReference type="SAM" id="SignalP"/>
    </source>
</evidence>
<feature type="signal peptide" evidence="3">
    <location>
        <begin position="1"/>
        <end position="17"/>
    </location>
</feature>
<dbReference type="GO" id="GO:0008010">
    <property type="term" value="F:structural constituent of chitin-based larval cuticle"/>
    <property type="evidence" value="ECO:0007669"/>
    <property type="project" value="TreeGrafter"/>
</dbReference>
<dbReference type="InterPro" id="IPR000618">
    <property type="entry name" value="Insect_cuticle"/>
</dbReference>
<dbReference type="PRINTS" id="PR00947">
    <property type="entry name" value="CUTICLE"/>
</dbReference>
<proteinExistence type="predicted"/>
<dbReference type="InterPro" id="IPR031311">
    <property type="entry name" value="CHIT_BIND_RR_consensus"/>
</dbReference>
<evidence type="ECO:0000256" key="2">
    <source>
        <dbReference type="PROSITE-ProRule" id="PRU00497"/>
    </source>
</evidence>
<dbReference type="AlphaFoldDB" id="A0A1B6I6J5"/>
<feature type="chain" id="PRO_5008584830" evidence="3">
    <location>
        <begin position="18"/>
        <end position="153"/>
    </location>
</feature>
<protein>
    <submittedName>
        <fullName evidence="4">Uncharacterized protein</fullName>
    </submittedName>
</protein>
<dbReference type="PANTHER" id="PTHR10380">
    <property type="entry name" value="CUTICLE PROTEIN"/>
    <property type="match status" value="1"/>
</dbReference>
<sequence>MYSLIVLVASLAALVSSKPQFGRPYNPVPAPGPGGPIIPIISQTQEGPNPDGSYKWSFESGNGIAAQEEGFQKAAPDGPGTAAQGSFRFTAPDGQDISFTYVADENGFQPVGNAIPTPPPIPAAILRALEYNAAHPEEDQGGVVRPGPAPFRG</sequence>
<gene>
    <name evidence="4" type="ORF">g.7969</name>
</gene>
<reference evidence="4" key="1">
    <citation type="submission" date="2015-11" db="EMBL/GenBank/DDBJ databases">
        <title>De novo transcriptome assembly of four potential Pierce s Disease insect vectors from Arizona vineyards.</title>
        <authorList>
            <person name="Tassone E.E."/>
        </authorList>
    </citation>
    <scope>NUCLEOTIDE SEQUENCE</scope>
</reference>
<organism evidence="4">
    <name type="scientific">Homalodisca liturata</name>
    <dbReference type="NCBI Taxonomy" id="320908"/>
    <lineage>
        <taxon>Eukaryota</taxon>
        <taxon>Metazoa</taxon>
        <taxon>Ecdysozoa</taxon>
        <taxon>Arthropoda</taxon>
        <taxon>Hexapoda</taxon>
        <taxon>Insecta</taxon>
        <taxon>Pterygota</taxon>
        <taxon>Neoptera</taxon>
        <taxon>Paraneoptera</taxon>
        <taxon>Hemiptera</taxon>
        <taxon>Auchenorrhyncha</taxon>
        <taxon>Membracoidea</taxon>
        <taxon>Cicadellidae</taxon>
        <taxon>Cicadellinae</taxon>
        <taxon>Proconiini</taxon>
        <taxon>Homalodisca</taxon>
    </lineage>
</organism>
<evidence type="ECO:0000313" key="4">
    <source>
        <dbReference type="EMBL" id="JAS82527.1"/>
    </source>
</evidence>
<keyword evidence="3" id="KW-0732">Signal</keyword>
<dbReference type="GO" id="GO:0062129">
    <property type="term" value="C:chitin-based extracellular matrix"/>
    <property type="evidence" value="ECO:0007669"/>
    <property type="project" value="TreeGrafter"/>
</dbReference>
<dbReference type="EMBL" id="GECU01025179">
    <property type="protein sequence ID" value="JAS82527.1"/>
    <property type="molecule type" value="Transcribed_RNA"/>
</dbReference>
<keyword evidence="1 2" id="KW-0193">Cuticle</keyword>
<dbReference type="PANTHER" id="PTHR10380:SF241">
    <property type="entry name" value="CUTICULAR PROTEIN 47EG-RELATED"/>
    <property type="match status" value="1"/>
</dbReference>
<dbReference type="InterPro" id="IPR050468">
    <property type="entry name" value="Cuticle_Struct_Prot"/>
</dbReference>
<accession>A0A1B6I6J5</accession>
<dbReference type="PROSITE" id="PS00233">
    <property type="entry name" value="CHIT_BIND_RR_1"/>
    <property type="match status" value="1"/>
</dbReference>